<feature type="chain" id="PRO_5002181709" evidence="1">
    <location>
        <begin position="28"/>
        <end position="124"/>
    </location>
</feature>
<dbReference type="STRING" id="68895.RR42_s0647"/>
<proteinExistence type="predicted"/>
<evidence type="ECO:0000313" key="2">
    <source>
        <dbReference type="EMBL" id="AJG22238.1"/>
    </source>
</evidence>
<dbReference type="EMBL" id="CP010537">
    <property type="protein sequence ID" value="AJG22238.1"/>
    <property type="molecule type" value="Genomic_DNA"/>
</dbReference>
<keyword evidence="1" id="KW-0732">Signal</keyword>
<dbReference type="RefSeq" id="WP_144409933.1">
    <property type="nucleotide sequence ID" value="NZ_CP010537.1"/>
</dbReference>
<name>A0A0C4YH05_9BURK</name>
<dbReference type="Proteomes" id="UP000031843">
    <property type="component" value="Chromosome secondary"/>
</dbReference>
<sequence length="124" mass="13417">MKPQNKMHWVLFAYLAVMMAWATAAHTAEPLSDAIKRALTASPVDVEVSGEEVETLRRQIQAPRILAHVEPIRDLGGACKRLRTTLSAPVAVDKAGVRRPFSWSFEMNLCPGGAPPPASGGITQ</sequence>
<dbReference type="AlphaFoldDB" id="A0A0C4YH05"/>
<evidence type="ECO:0000256" key="1">
    <source>
        <dbReference type="SAM" id="SignalP"/>
    </source>
</evidence>
<dbReference type="KEGG" id="cbw:RR42_s0647"/>
<feature type="signal peptide" evidence="1">
    <location>
        <begin position="1"/>
        <end position="27"/>
    </location>
</feature>
<keyword evidence="3" id="KW-1185">Reference proteome</keyword>
<reference evidence="2 3" key="1">
    <citation type="journal article" date="2015" name="Genome Announc.">
        <title>Complete Genome Sequence of Cupriavidus basilensis 4G11, Isolated from the Oak Ridge Field Research Center Site.</title>
        <authorList>
            <person name="Ray J."/>
            <person name="Waters R.J."/>
            <person name="Skerker J.M."/>
            <person name="Kuehl J.V."/>
            <person name="Price M.N."/>
            <person name="Huang J."/>
            <person name="Chakraborty R."/>
            <person name="Arkin A.P."/>
            <person name="Deutschbauer A."/>
        </authorList>
    </citation>
    <scope>NUCLEOTIDE SEQUENCE [LARGE SCALE GENOMIC DNA]</scope>
    <source>
        <strain evidence="2">4G11</strain>
    </source>
</reference>
<evidence type="ECO:0000313" key="3">
    <source>
        <dbReference type="Proteomes" id="UP000031843"/>
    </source>
</evidence>
<organism evidence="2 3">
    <name type="scientific">Cupriavidus basilensis</name>
    <dbReference type="NCBI Taxonomy" id="68895"/>
    <lineage>
        <taxon>Bacteria</taxon>
        <taxon>Pseudomonadati</taxon>
        <taxon>Pseudomonadota</taxon>
        <taxon>Betaproteobacteria</taxon>
        <taxon>Burkholderiales</taxon>
        <taxon>Burkholderiaceae</taxon>
        <taxon>Cupriavidus</taxon>
    </lineage>
</organism>
<protein>
    <submittedName>
        <fullName evidence="2">Uncharacterized protein</fullName>
    </submittedName>
</protein>
<accession>A0A0C4YH05</accession>
<gene>
    <name evidence="2" type="ORF">RR42_s0647</name>
</gene>